<keyword evidence="2" id="KW-0539">Nucleus</keyword>
<dbReference type="GO" id="GO:0006351">
    <property type="term" value="P:DNA-templated transcription"/>
    <property type="evidence" value="ECO:0007669"/>
    <property type="project" value="InterPro"/>
</dbReference>
<evidence type="ECO:0000313" key="6">
    <source>
        <dbReference type="EMBL" id="ORX39924.1"/>
    </source>
</evidence>
<dbReference type="SMART" id="SM00066">
    <property type="entry name" value="GAL4"/>
    <property type="match status" value="1"/>
</dbReference>
<dbReference type="STRING" id="4999.A0A1Y1UR16"/>
<dbReference type="CDD" id="cd00067">
    <property type="entry name" value="GAL4"/>
    <property type="match status" value="1"/>
</dbReference>
<dbReference type="InterPro" id="IPR001138">
    <property type="entry name" value="Zn2Cys6_DnaBD"/>
</dbReference>
<dbReference type="SMART" id="SM00906">
    <property type="entry name" value="Fungal_trans"/>
    <property type="match status" value="1"/>
</dbReference>
<dbReference type="AlphaFoldDB" id="A0A1Y1UR16"/>
<dbReference type="GO" id="GO:0008270">
    <property type="term" value="F:zinc ion binding"/>
    <property type="evidence" value="ECO:0007669"/>
    <property type="project" value="InterPro"/>
</dbReference>
<dbReference type="Pfam" id="PF04082">
    <property type="entry name" value="Fungal_trans"/>
    <property type="match status" value="1"/>
</dbReference>
<evidence type="ECO:0000259" key="5">
    <source>
        <dbReference type="PROSITE" id="PS50048"/>
    </source>
</evidence>
<keyword evidence="4" id="KW-0472">Membrane</keyword>
<dbReference type="OrthoDB" id="4456959at2759"/>
<protein>
    <submittedName>
        <fullName evidence="6">Fungal-specific transcription factor domain-domain-containing protein</fullName>
    </submittedName>
</protein>
<proteinExistence type="predicted"/>
<comment type="caution">
    <text evidence="6">The sequence shown here is derived from an EMBL/GenBank/DDBJ whole genome shotgun (WGS) entry which is preliminary data.</text>
</comment>
<dbReference type="InterPro" id="IPR007219">
    <property type="entry name" value="XnlR_reg_dom"/>
</dbReference>
<evidence type="ECO:0000256" key="2">
    <source>
        <dbReference type="ARBA" id="ARBA00023242"/>
    </source>
</evidence>
<dbReference type="PROSITE" id="PS50048">
    <property type="entry name" value="ZN2_CY6_FUNGAL_2"/>
    <property type="match status" value="1"/>
</dbReference>
<feature type="transmembrane region" description="Helical" evidence="4">
    <location>
        <begin position="623"/>
        <end position="644"/>
    </location>
</feature>
<keyword evidence="4" id="KW-0812">Transmembrane</keyword>
<evidence type="ECO:0000256" key="4">
    <source>
        <dbReference type="SAM" id="Phobius"/>
    </source>
</evidence>
<dbReference type="InParanoid" id="A0A1Y1UR16"/>
<keyword evidence="7" id="KW-1185">Reference proteome</keyword>
<feature type="region of interest" description="Disordered" evidence="3">
    <location>
        <begin position="127"/>
        <end position="174"/>
    </location>
</feature>
<dbReference type="PANTHER" id="PTHR46910">
    <property type="entry name" value="TRANSCRIPTION FACTOR PDR1"/>
    <property type="match status" value="1"/>
</dbReference>
<dbReference type="PANTHER" id="PTHR46910:SF38">
    <property type="entry name" value="ZN(2)-C6 FUNGAL-TYPE DOMAIN-CONTAINING PROTEIN"/>
    <property type="match status" value="1"/>
</dbReference>
<dbReference type="GO" id="GO:0003677">
    <property type="term" value="F:DNA binding"/>
    <property type="evidence" value="ECO:0007669"/>
    <property type="project" value="InterPro"/>
</dbReference>
<dbReference type="InterPro" id="IPR050987">
    <property type="entry name" value="AtrR-like"/>
</dbReference>
<dbReference type="Proteomes" id="UP000193218">
    <property type="component" value="Unassembled WGS sequence"/>
</dbReference>
<dbReference type="Pfam" id="PF00172">
    <property type="entry name" value="Zn_clus"/>
    <property type="match status" value="1"/>
</dbReference>
<organism evidence="6 7">
    <name type="scientific">Kockovaella imperatae</name>
    <dbReference type="NCBI Taxonomy" id="4999"/>
    <lineage>
        <taxon>Eukaryota</taxon>
        <taxon>Fungi</taxon>
        <taxon>Dikarya</taxon>
        <taxon>Basidiomycota</taxon>
        <taxon>Agaricomycotina</taxon>
        <taxon>Tremellomycetes</taxon>
        <taxon>Tremellales</taxon>
        <taxon>Cuniculitremaceae</taxon>
        <taxon>Kockovaella</taxon>
    </lineage>
</organism>
<dbReference type="Gene3D" id="4.10.240.10">
    <property type="entry name" value="Zn(2)-C6 fungal-type DNA-binding domain"/>
    <property type="match status" value="1"/>
</dbReference>
<keyword evidence="4" id="KW-1133">Transmembrane helix</keyword>
<evidence type="ECO:0000256" key="1">
    <source>
        <dbReference type="ARBA" id="ARBA00022723"/>
    </source>
</evidence>
<gene>
    <name evidence="6" type="ORF">BD324DRAFT_576473</name>
</gene>
<dbReference type="GO" id="GO:0000981">
    <property type="term" value="F:DNA-binding transcription factor activity, RNA polymerase II-specific"/>
    <property type="evidence" value="ECO:0007669"/>
    <property type="project" value="InterPro"/>
</dbReference>
<reference evidence="6 7" key="1">
    <citation type="submission" date="2017-03" db="EMBL/GenBank/DDBJ databases">
        <title>Widespread Adenine N6-methylation of Active Genes in Fungi.</title>
        <authorList>
            <consortium name="DOE Joint Genome Institute"/>
            <person name="Mondo S.J."/>
            <person name="Dannebaum R.O."/>
            <person name="Kuo R.C."/>
            <person name="Louie K.B."/>
            <person name="Bewick A.J."/>
            <person name="Labutti K."/>
            <person name="Haridas S."/>
            <person name="Kuo A."/>
            <person name="Salamov A."/>
            <person name="Ahrendt S.R."/>
            <person name="Lau R."/>
            <person name="Bowen B.P."/>
            <person name="Lipzen A."/>
            <person name="Sullivan W."/>
            <person name="Andreopoulos W.B."/>
            <person name="Clum A."/>
            <person name="Lindquist E."/>
            <person name="Daum C."/>
            <person name="Northen T.R."/>
            <person name="Ramamoorthy G."/>
            <person name="Schmitz R.J."/>
            <person name="Gryganskyi A."/>
            <person name="Culley D."/>
            <person name="Magnuson J."/>
            <person name="James T.Y."/>
            <person name="O'Malley M.A."/>
            <person name="Stajich J.E."/>
            <person name="Spatafora J.W."/>
            <person name="Visel A."/>
            <person name="Grigoriev I.V."/>
        </authorList>
    </citation>
    <scope>NUCLEOTIDE SEQUENCE [LARGE SCALE GENOMIC DNA]</scope>
    <source>
        <strain evidence="6 7">NRRL Y-17943</strain>
    </source>
</reference>
<dbReference type="CDD" id="cd12148">
    <property type="entry name" value="fungal_TF_MHR"/>
    <property type="match status" value="1"/>
</dbReference>
<evidence type="ECO:0000256" key="3">
    <source>
        <dbReference type="SAM" id="MobiDB-lite"/>
    </source>
</evidence>
<dbReference type="InterPro" id="IPR036864">
    <property type="entry name" value="Zn2-C6_fun-type_DNA-bd_sf"/>
</dbReference>
<dbReference type="RefSeq" id="XP_021873709.1">
    <property type="nucleotide sequence ID" value="XM_022013191.1"/>
</dbReference>
<name>A0A1Y1UR16_9TREE</name>
<feature type="domain" description="Zn(2)-C6 fungal-type" evidence="5">
    <location>
        <begin position="27"/>
        <end position="62"/>
    </location>
</feature>
<sequence>MASNIASASSSVTPERHFEKKRKVLRACDRCRRKKIRCDGPMNSLVASKCANCEENGFDCTYVESAKRRGPPKGYMEAIEQRAGRLEAILRQIQPDVNWDYTVGPRPDREEFDLADHQESLRRLQIPPWPATKPIKLPTNVSGVPSPPSRVLGPSPWQSYERDPRRPPSTPPDDLEAARIHIAMSQAMNKLDLRETPWRFHGKASVSHLIVQVNEMRFSVTGRNGIDGIKQLKRDEYWMIPEWELVVAQDTVRSLDESIWPSALLARELIDAYFAHVNFHLPLLSKPVFERQYHSGLWRSNHGFAKVCLMVFANGARFVDNPEVYWPRDEALSEEGRDRLRFDRDGTLRYSAGWKYLRTMFSMGHSILQGPTLFDFQCQVLTCCFLLGSAVPHLTYLVSGFGLRAAQEIGIHVRSTLLHADPVERILFNRAFWCLYHIDRLNCAAIGRSVAIQDTDFDADYPIAVDDEYWSGDFVQPAHAGVPKVAAFVHTLKLDHIIGAALRTIYAINKLPEHGADSAAQRSTVVELDSALNAWADAVPDGLRWDPTRADHGLFEQSAVLYVHYYFCQILVHRPFIPSPKKAESVGLPALAICSNAARSICSIVDTVMRRGRGSGLLPGRILTVHFMLPVWIASLVLLISVYTGRQQPSERERTVGDIQKCLAAMKELEVTWRQAGKLTDVLAEFAEGLESLKSSEQSSHGEKRALTPELDLNILEQLQNGELDELWEQLFPQGFS</sequence>
<evidence type="ECO:0000313" key="7">
    <source>
        <dbReference type="Proteomes" id="UP000193218"/>
    </source>
</evidence>
<accession>A0A1Y1UR16</accession>
<dbReference type="EMBL" id="NBSH01000002">
    <property type="protein sequence ID" value="ORX39924.1"/>
    <property type="molecule type" value="Genomic_DNA"/>
</dbReference>
<keyword evidence="1" id="KW-0479">Metal-binding</keyword>
<dbReference type="PROSITE" id="PS00463">
    <property type="entry name" value="ZN2_CY6_FUNGAL_1"/>
    <property type="match status" value="1"/>
</dbReference>
<dbReference type="GeneID" id="33554999"/>
<dbReference type="SUPFAM" id="SSF57701">
    <property type="entry name" value="Zn2/Cys6 DNA-binding domain"/>
    <property type="match status" value="1"/>
</dbReference>